<dbReference type="Pfam" id="PF02810">
    <property type="entry name" value="SEC-C"/>
    <property type="match status" value="1"/>
</dbReference>
<accession>A0A3D9I0M5</accession>
<dbReference type="InterPro" id="IPR004027">
    <property type="entry name" value="SEC_C_motif"/>
</dbReference>
<name>A0A3D9I0M5_9BACL</name>
<dbReference type="EMBL" id="QRDY01000018">
    <property type="protein sequence ID" value="RED55283.1"/>
    <property type="molecule type" value="Genomic_DNA"/>
</dbReference>
<dbReference type="OrthoDB" id="9814022at2"/>
<comment type="caution">
    <text evidence="1">The sequence shown here is derived from an EMBL/GenBank/DDBJ whole genome shotgun (WGS) entry which is preliminary data.</text>
</comment>
<dbReference type="Gene3D" id="3.10.450.50">
    <property type="match status" value="1"/>
</dbReference>
<dbReference type="Proteomes" id="UP000256869">
    <property type="component" value="Unassembled WGS sequence"/>
</dbReference>
<sequence length="383" mass="44197">MIDLMEMYNRRNQELAIQGAVKYRLEEILSLLGKNRLTDIATSIGLPGRSSMKKAELAARLPEVLLKEYRLDATLLLAREEEFQFFQNVRSQPCLQADDITPGTYLHFVDYGVLFTFWQKDKLYFVIPEEVKEALRQLDWDALLLTRAREQVVLQYVNAAVNLYGVCTPELILEIYNDQNDQSLRLQDLEEITDFHLKRVQFYERMDGYYVSQYFDESTVQEMQALLKRIQNKPRYIPSKEKFLMYSDDHYSEMTPQLLQLRLFILNQLCEDAELVDSAIDDIQIACSMEEPLQSIVNELDRRGITFDNINQVKRFSSLVTEVYNHTRLWSNCGHTPAELGALTGGSAIRAIPGQRVVAAKVGRNDPCPCGSGKKYKKCCGEQ</sequence>
<gene>
    <name evidence="1" type="ORF">DFP95_11818</name>
</gene>
<dbReference type="PANTHER" id="PTHR33747">
    <property type="entry name" value="UPF0225 PROTEIN SCO1677"/>
    <property type="match status" value="1"/>
</dbReference>
<evidence type="ECO:0000313" key="1">
    <source>
        <dbReference type="EMBL" id="RED55283.1"/>
    </source>
</evidence>
<dbReference type="SUPFAM" id="SSF103642">
    <property type="entry name" value="Sec-C motif"/>
    <property type="match status" value="1"/>
</dbReference>
<dbReference type="AlphaFoldDB" id="A0A3D9I0M5"/>
<reference evidence="1 2" key="1">
    <citation type="submission" date="2018-07" db="EMBL/GenBank/DDBJ databases">
        <title>Genomic Encyclopedia of Type Strains, Phase III (KMG-III): the genomes of soil and plant-associated and newly described type strains.</title>
        <authorList>
            <person name="Whitman W."/>
        </authorList>
    </citation>
    <scope>NUCLEOTIDE SEQUENCE [LARGE SCALE GENOMIC DNA]</scope>
    <source>
        <strain evidence="1 2">CECT 8236</strain>
    </source>
</reference>
<organism evidence="1 2">
    <name type="scientific">Cohnella lupini</name>
    <dbReference type="NCBI Taxonomy" id="1294267"/>
    <lineage>
        <taxon>Bacteria</taxon>
        <taxon>Bacillati</taxon>
        <taxon>Bacillota</taxon>
        <taxon>Bacilli</taxon>
        <taxon>Bacillales</taxon>
        <taxon>Paenibacillaceae</taxon>
        <taxon>Cohnella</taxon>
    </lineage>
</organism>
<protein>
    <submittedName>
        <fullName evidence="1">SEC-C motif-containing protein</fullName>
    </submittedName>
</protein>
<dbReference type="PANTHER" id="PTHR33747:SF1">
    <property type="entry name" value="ADENYLATE CYCLASE-ASSOCIATED CAP C-TERMINAL DOMAIN-CONTAINING PROTEIN"/>
    <property type="match status" value="1"/>
</dbReference>
<proteinExistence type="predicted"/>
<dbReference type="RefSeq" id="WP_115994858.1">
    <property type="nucleotide sequence ID" value="NZ_QRDY01000018.1"/>
</dbReference>
<keyword evidence="2" id="KW-1185">Reference proteome</keyword>
<evidence type="ECO:0000313" key="2">
    <source>
        <dbReference type="Proteomes" id="UP000256869"/>
    </source>
</evidence>